<evidence type="ECO:0000256" key="1">
    <source>
        <dbReference type="ARBA" id="ARBA00004162"/>
    </source>
</evidence>
<reference evidence="14 15" key="1">
    <citation type="journal article" date="2015" name="Genome Announc.">
        <title>Expanding the biotechnology potential of lactobacilli through comparative genomics of 213 strains and associated genera.</title>
        <authorList>
            <person name="Sun Z."/>
            <person name="Harris H.M."/>
            <person name="McCann A."/>
            <person name="Guo C."/>
            <person name="Argimon S."/>
            <person name="Zhang W."/>
            <person name="Yang X."/>
            <person name="Jeffery I.B."/>
            <person name="Cooney J.C."/>
            <person name="Kagawa T.F."/>
            <person name="Liu W."/>
            <person name="Song Y."/>
            <person name="Salvetti E."/>
            <person name="Wrobel A."/>
            <person name="Rasinkangas P."/>
            <person name="Parkhill J."/>
            <person name="Rea M.C."/>
            <person name="O'Sullivan O."/>
            <person name="Ritari J."/>
            <person name="Douillard F.P."/>
            <person name="Paul Ross R."/>
            <person name="Yang R."/>
            <person name="Briner A.E."/>
            <person name="Felis G.E."/>
            <person name="de Vos W.M."/>
            <person name="Barrangou R."/>
            <person name="Klaenhammer T.R."/>
            <person name="Caufield P.W."/>
            <person name="Cui Y."/>
            <person name="Zhang H."/>
            <person name="O'Toole P.W."/>
        </authorList>
    </citation>
    <scope>NUCLEOTIDE SEQUENCE [LARGE SCALE GENOMIC DNA]</scope>
    <source>
        <strain evidence="14 15">DSM 5661</strain>
    </source>
</reference>
<proteinExistence type="inferred from homology"/>
<keyword evidence="8" id="KW-0012">Acyltransferase</keyword>
<comment type="caution">
    <text evidence="14">The sequence shown here is derived from an EMBL/GenBank/DDBJ whole genome shotgun (WGS) entry which is preliminary data.</text>
</comment>
<dbReference type="UniPathway" id="UPA00029">
    <property type="reaction ID" value="UER00560"/>
</dbReference>
<evidence type="ECO:0000256" key="8">
    <source>
        <dbReference type="ARBA" id="ARBA00023315"/>
    </source>
</evidence>
<comment type="function">
    <text evidence="12">Catalyzes the acylation of glycosyl-4,4'-diaponeurosporenoate, i.e. the esterification of glucose at the C6'' position with the carboxyl group of the C(15) fatty acid 12-methyltetradecanoic acid, to yield staphyloxanthin. This is the last step in the biosynthesis of this orange pigment, present in most staphylococci strains.</text>
</comment>
<gene>
    <name evidence="14" type="ORF">FC39_GL001018</name>
</gene>
<evidence type="ECO:0000256" key="2">
    <source>
        <dbReference type="ARBA" id="ARBA00022475"/>
    </source>
</evidence>
<evidence type="ECO:0000313" key="14">
    <source>
        <dbReference type="EMBL" id="KRM39865.1"/>
    </source>
</evidence>
<dbReference type="Pfam" id="PF18927">
    <property type="entry name" value="CrtO"/>
    <property type="match status" value="1"/>
</dbReference>
<comment type="subcellular location">
    <subcellularLocation>
        <location evidence="1">Cell membrane</location>
        <topology evidence="1">Single-pass membrane protein</topology>
    </subcellularLocation>
</comment>
<evidence type="ECO:0000313" key="15">
    <source>
        <dbReference type="Proteomes" id="UP000051223"/>
    </source>
</evidence>
<dbReference type="InterPro" id="IPR044021">
    <property type="entry name" value="CrtO"/>
</dbReference>
<keyword evidence="2" id="KW-1003">Cell membrane</keyword>
<evidence type="ECO:0000256" key="7">
    <source>
        <dbReference type="ARBA" id="ARBA00023136"/>
    </source>
</evidence>
<dbReference type="PATRIC" id="fig|1423754.3.peg.1046"/>
<keyword evidence="7 13" id="KW-0472">Membrane</keyword>
<feature type="transmembrane region" description="Helical" evidence="13">
    <location>
        <begin position="139"/>
        <end position="159"/>
    </location>
</feature>
<evidence type="ECO:0000256" key="6">
    <source>
        <dbReference type="ARBA" id="ARBA00022989"/>
    </source>
</evidence>
<organism evidence="14 15">
    <name type="scientific">Lactobacillus hamsteri DSM 5661 = JCM 6256</name>
    <dbReference type="NCBI Taxonomy" id="1423754"/>
    <lineage>
        <taxon>Bacteria</taxon>
        <taxon>Bacillati</taxon>
        <taxon>Bacillota</taxon>
        <taxon>Bacilli</taxon>
        <taxon>Lactobacillales</taxon>
        <taxon>Lactobacillaceae</taxon>
        <taxon>Lactobacillus</taxon>
    </lineage>
</organism>
<name>A0A0R1YJ10_9LACO</name>
<evidence type="ECO:0000256" key="10">
    <source>
        <dbReference type="ARBA" id="ARBA00023603"/>
    </source>
</evidence>
<protein>
    <recommendedName>
        <fullName evidence="11">Glycosyl-4,4'-diaponeurosporenoate acyltransferase</fullName>
    </recommendedName>
</protein>
<evidence type="ECO:0000256" key="3">
    <source>
        <dbReference type="ARBA" id="ARBA00022679"/>
    </source>
</evidence>
<evidence type="ECO:0000256" key="11">
    <source>
        <dbReference type="ARBA" id="ARBA00023667"/>
    </source>
</evidence>
<evidence type="ECO:0000256" key="12">
    <source>
        <dbReference type="ARBA" id="ARBA00025324"/>
    </source>
</evidence>
<evidence type="ECO:0000256" key="9">
    <source>
        <dbReference type="ARBA" id="ARBA00023588"/>
    </source>
</evidence>
<comment type="pathway">
    <text evidence="9">Carotenoid biosynthesis; staphyloxanthin biosynthesis; staphyloxanthin from farnesyl diphosphate: step 5/5.</text>
</comment>
<evidence type="ECO:0000256" key="13">
    <source>
        <dbReference type="SAM" id="Phobius"/>
    </source>
</evidence>
<dbReference type="GO" id="GO:0005886">
    <property type="term" value="C:plasma membrane"/>
    <property type="evidence" value="ECO:0007669"/>
    <property type="project" value="UniProtKB-SubCell"/>
</dbReference>
<keyword evidence="3" id="KW-0808">Transferase</keyword>
<dbReference type="STRING" id="1423754.FC39_GL001018"/>
<feature type="transmembrane region" description="Helical" evidence="13">
    <location>
        <begin position="29"/>
        <end position="45"/>
    </location>
</feature>
<dbReference type="RefSeq" id="WP_025080653.1">
    <property type="nucleotide sequence ID" value="NZ_BALY01000014.1"/>
</dbReference>
<comment type="similarity">
    <text evidence="10">Belongs to the acyltransferase CrtO family.</text>
</comment>
<sequence>MKNIFTKLLWLIRIVTIILAIICLKKDNHLIYVLFIISLTTWYHLEMRNFIGNYVGPRLKINQKNIWFRQTKFEKKLDTKLKVKKWKKYIPSYNPNEFDIKHYSLTQIITNMYRAEIDHEIMFILSYVPLVFSIFFDDFIIFLLTSFIVSLIDLALIVVQRYNRNRLIKVSSKIANRKH</sequence>
<keyword evidence="15" id="KW-1185">Reference proteome</keyword>
<keyword evidence="6 13" id="KW-1133">Transmembrane helix</keyword>
<keyword evidence="4 13" id="KW-0812">Transmembrane</keyword>
<accession>A0A0R1YJ10</accession>
<evidence type="ECO:0000256" key="5">
    <source>
        <dbReference type="ARBA" id="ARBA00022729"/>
    </source>
</evidence>
<dbReference type="Proteomes" id="UP000051223">
    <property type="component" value="Unassembled WGS sequence"/>
</dbReference>
<dbReference type="AlphaFoldDB" id="A0A0R1YJ10"/>
<feature type="transmembrane region" description="Helical" evidence="13">
    <location>
        <begin position="6"/>
        <end position="24"/>
    </location>
</feature>
<keyword evidence="5" id="KW-0732">Signal</keyword>
<evidence type="ECO:0000256" key="4">
    <source>
        <dbReference type="ARBA" id="ARBA00022692"/>
    </source>
</evidence>
<dbReference type="EMBL" id="AZGI01000033">
    <property type="protein sequence ID" value="KRM39865.1"/>
    <property type="molecule type" value="Genomic_DNA"/>
</dbReference>
<dbReference type="GO" id="GO:0016746">
    <property type="term" value="F:acyltransferase activity"/>
    <property type="evidence" value="ECO:0007669"/>
    <property type="project" value="UniProtKB-KW"/>
</dbReference>